<name>A0A6G9D056_RHOER</name>
<proteinExistence type="predicted"/>
<accession>A0A6G9D056</accession>
<protein>
    <submittedName>
        <fullName evidence="1">Uncharacterized protein</fullName>
    </submittedName>
</protein>
<dbReference type="Proteomes" id="UP000502345">
    <property type="component" value="Chromosome"/>
</dbReference>
<dbReference type="AlphaFoldDB" id="A0A6G9D056"/>
<dbReference type="GeneID" id="71775653"/>
<reference evidence="1 2" key="1">
    <citation type="submission" date="2020-03" db="EMBL/GenBank/DDBJ databases">
        <title>Screen low temperature-resistant strains for efficient degradation of petroleum hydrocarbons under the low temperature.</title>
        <authorList>
            <person name="Wang Y."/>
            <person name="Chen J."/>
        </authorList>
    </citation>
    <scope>NUCLEOTIDE SEQUENCE [LARGE SCALE GENOMIC DNA]</scope>
    <source>
        <strain evidence="1 2">KB1</strain>
    </source>
</reference>
<evidence type="ECO:0000313" key="2">
    <source>
        <dbReference type="Proteomes" id="UP000502345"/>
    </source>
</evidence>
<dbReference type="EMBL" id="CP050124">
    <property type="protein sequence ID" value="QIP42549.1"/>
    <property type="molecule type" value="Genomic_DNA"/>
</dbReference>
<evidence type="ECO:0000313" key="1">
    <source>
        <dbReference type="EMBL" id="QIP42549.1"/>
    </source>
</evidence>
<organism evidence="1 2">
    <name type="scientific">Rhodococcus erythropolis</name>
    <name type="common">Arthrobacter picolinophilus</name>
    <dbReference type="NCBI Taxonomy" id="1833"/>
    <lineage>
        <taxon>Bacteria</taxon>
        <taxon>Bacillati</taxon>
        <taxon>Actinomycetota</taxon>
        <taxon>Actinomycetes</taxon>
        <taxon>Mycobacteriales</taxon>
        <taxon>Nocardiaceae</taxon>
        <taxon>Rhodococcus</taxon>
        <taxon>Rhodococcus erythropolis group</taxon>
    </lineage>
</organism>
<gene>
    <name evidence="1" type="ORF">G9444_5306</name>
</gene>
<sequence>MTVLCRAGKLQAGVLVADDDQGWASPFRSIAPTKMALLARALQDGLIAIDEL</sequence>
<dbReference type="RefSeq" id="WP_223304510.1">
    <property type="nucleotide sequence ID" value="NZ_AP018733.1"/>
</dbReference>